<dbReference type="Proteomes" id="UP000220904">
    <property type="component" value="Unassembled WGS sequence"/>
</dbReference>
<evidence type="ECO:0000256" key="1">
    <source>
        <dbReference type="SAM" id="Phobius"/>
    </source>
</evidence>
<feature type="transmembrane region" description="Helical" evidence="1">
    <location>
        <begin position="252"/>
        <end position="273"/>
    </location>
</feature>
<dbReference type="RefSeq" id="WP_097792710.1">
    <property type="nucleotide sequence ID" value="NZ_NOUV01000014.1"/>
</dbReference>
<dbReference type="OrthoDB" id="1863146at2"/>
<name>A0A2A7B647_9FIRM</name>
<dbReference type="SUPFAM" id="SSF142433">
    <property type="entry name" value="CinA-like"/>
    <property type="match status" value="1"/>
</dbReference>
<keyword evidence="1" id="KW-0812">Transmembrane</keyword>
<evidence type="ECO:0008006" key="4">
    <source>
        <dbReference type="Google" id="ProtNLM"/>
    </source>
</evidence>
<keyword evidence="1" id="KW-0472">Membrane</keyword>
<accession>A0A2A7B647</accession>
<evidence type="ECO:0000313" key="3">
    <source>
        <dbReference type="Proteomes" id="UP000220904"/>
    </source>
</evidence>
<proteinExistence type="predicted"/>
<dbReference type="EMBL" id="NOUV01000014">
    <property type="protein sequence ID" value="PDX86874.1"/>
    <property type="molecule type" value="Genomic_DNA"/>
</dbReference>
<evidence type="ECO:0000313" key="2">
    <source>
        <dbReference type="EMBL" id="PDX86874.1"/>
    </source>
</evidence>
<reference evidence="2 3" key="1">
    <citation type="journal article" date="2017" name="Front. Microbiol.">
        <title>New Insights into the Diversity of the Genus Faecalibacterium.</title>
        <authorList>
            <person name="Benevides L."/>
            <person name="Burman S."/>
            <person name="Martin R."/>
            <person name="Robert V."/>
            <person name="Thomas M."/>
            <person name="Miquel S."/>
            <person name="Chain F."/>
            <person name="Sokol H."/>
            <person name="Bermudez-Humaran L.G."/>
            <person name="Morrison M."/>
            <person name="Langella P."/>
            <person name="Azevedo V.A."/>
            <person name="Chatel J.M."/>
            <person name="Soares S."/>
        </authorList>
    </citation>
    <scope>NUCLEOTIDE SEQUENCE [LARGE SCALE GENOMIC DNA]</scope>
    <source>
        <strain evidence="2 3">AHMP21</strain>
    </source>
</reference>
<comment type="caution">
    <text evidence="2">The sequence shown here is derived from an EMBL/GenBank/DDBJ whole genome shotgun (WGS) entry which is preliminary data.</text>
</comment>
<dbReference type="AlphaFoldDB" id="A0A2A7B647"/>
<sequence>MTEEKKAECVLRLFGVPDAAVKEAAGGFSPQWKAEARWKSRGAETLVALSAQNPAGLKKAAQVLREKFSADLYGAGEITLAEAAVQELERHDRLLICSDAAAGTLLEARLETIAGAERVFDFGALSYAHPKTGAKIEQQAAAHLPADTADPVRRALAKAQAARRVVGCDLAAGCAEREGDCVLVLSYKKGCWLRTVPLADRPALWLLDMIRRAACDLPQAAGTGFLPARKAARTAQPEAAPPARRPRRARRVLVVLLVLAVLAALCTVGAWAYTGGNFYALPQRLRSLWADGLPHSGALLL</sequence>
<protein>
    <recommendedName>
        <fullName evidence="4">CinA C-terminal domain-containing protein</fullName>
    </recommendedName>
</protein>
<gene>
    <name evidence="2" type="ORF">CHR60_09135</name>
</gene>
<keyword evidence="1" id="KW-1133">Transmembrane helix</keyword>
<organism evidence="2 3">
    <name type="scientific">Faecalibacterium prausnitzii</name>
    <dbReference type="NCBI Taxonomy" id="853"/>
    <lineage>
        <taxon>Bacteria</taxon>
        <taxon>Bacillati</taxon>
        <taxon>Bacillota</taxon>
        <taxon>Clostridia</taxon>
        <taxon>Eubacteriales</taxon>
        <taxon>Oscillospiraceae</taxon>
        <taxon>Faecalibacterium</taxon>
    </lineage>
</organism>
<dbReference type="InterPro" id="IPR036653">
    <property type="entry name" value="CinA-like_C"/>
</dbReference>